<comment type="subcellular location">
    <subcellularLocation>
        <location evidence="1">Cytoplasm</location>
    </subcellularLocation>
</comment>
<evidence type="ECO:0000256" key="3">
    <source>
        <dbReference type="ARBA" id="ARBA00019010"/>
    </source>
</evidence>
<evidence type="ECO:0000256" key="6">
    <source>
        <dbReference type="ARBA" id="ARBA00022723"/>
    </source>
</evidence>
<dbReference type="GO" id="GO:0046872">
    <property type="term" value="F:metal ion binding"/>
    <property type="evidence" value="ECO:0007669"/>
    <property type="project" value="UniProtKB-KW"/>
</dbReference>
<dbReference type="InterPro" id="IPR027417">
    <property type="entry name" value="P-loop_NTPase"/>
</dbReference>
<evidence type="ECO:0000313" key="11">
    <source>
        <dbReference type="EMBL" id="OHA17999.1"/>
    </source>
</evidence>
<dbReference type="InterPro" id="IPR003442">
    <property type="entry name" value="T6A_TsaE"/>
</dbReference>
<dbReference type="Pfam" id="PF02367">
    <property type="entry name" value="TsaE"/>
    <property type="match status" value="1"/>
</dbReference>
<dbReference type="GO" id="GO:0002949">
    <property type="term" value="P:tRNA threonylcarbamoyladenosine modification"/>
    <property type="evidence" value="ECO:0007669"/>
    <property type="project" value="InterPro"/>
</dbReference>
<dbReference type="SUPFAM" id="SSF52540">
    <property type="entry name" value="P-loop containing nucleoside triphosphate hydrolases"/>
    <property type="match status" value="1"/>
</dbReference>
<comment type="similarity">
    <text evidence="2">Belongs to the TsaE family.</text>
</comment>
<evidence type="ECO:0000256" key="9">
    <source>
        <dbReference type="ARBA" id="ARBA00022842"/>
    </source>
</evidence>
<dbReference type="GO" id="GO:0005524">
    <property type="term" value="F:ATP binding"/>
    <property type="evidence" value="ECO:0007669"/>
    <property type="project" value="UniProtKB-KW"/>
</dbReference>
<keyword evidence="11" id="KW-0808">Transferase</keyword>
<evidence type="ECO:0000256" key="1">
    <source>
        <dbReference type="ARBA" id="ARBA00004496"/>
    </source>
</evidence>
<evidence type="ECO:0000256" key="8">
    <source>
        <dbReference type="ARBA" id="ARBA00022840"/>
    </source>
</evidence>
<accession>A0A1G2M4H4</accession>
<evidence type="ECO:0000313" key="12">
    <source>
        <dbReference type="Proteomes" id="UP000178873"/>
    </source>
</evidence>
<evidence type="ECO:0000256" key="7">
    <source>
        <dbReference type="ARBA" id="ARBA00022741"/>
    </source>
</evidence>
<evidence type="ECO:0000256" key="2">
    <source>
        <dbReference type="ARBA" id="ARBA00007599"/>
    </source>
</evidence>
<keyword evidence="4" id="KW-0963">Cytoplasm</keyword>
<sequence>MAEVQKKSRKGAIVLALYGDLGSGKTTLVQEIGKLLGVIETMQSPTFVIMKLYDISYKPFAKLIHIDAYRLEHADELVHLGWNELIADPKNLIALEWADRVKDLLPAGAIKICCKFVDDSTREFSAASL</sequence>
<dbReference type="AlphaFoldDB" id="A0A1G2M4H4"/>
<keyword evidence="8" id="KW-0067">ATP-binding</keyword>
<evidence type="ECO:0000256" key="10">
    <source>
        <dbReference type="ARBA" id="ARBA00032441"/>
    </source>
</evidence>
<reference evidence="11 12" key="1">
    <citation type="journal article" date="2016" name="Nat. Commun.">
        <title>Thousands of microbial genomes shed light on interconnected biogeochemical processes in an aquifer system.</title>
        <authorList>
            <person name="Anantharaman K."/>
            <person name="Brown C.T."/>
            <person name="Hug L.A."/>
            <person name="Sharon I."/>
            <person name="Castelle C.J."/>
            <person name="Probst A.J."/>
            <person name="Thomas B.C."/>
            <person name="Singh A."/>
            <person name="Wilkins M.J."/>
            <person name="Karaoz U."/>
            <person name="Brodie E.L."/>
            <person name="Williams K.H."/>
            <person name="Hubbard S.S."/>
            <person name="Banfield J.F."/>
        </authorList>
    </citation>
    <scope>NUCLEOTIDE SEQUENCE [LARGE SCALE GENOMIC DNA]</scope>
</reference>
<dbReference type="PANTHER" id="PTHR33540:SF2">
    <property type="entry name" value="TRNA THREONYLCARBAMOYLADENOSINE BIOSYNTHESIS PROTEIN TSAE"/>
    <property type="match status" value="1"/>
</dbReference>
<evidence type="ECO:0000256" key="4">
    <source>
        <dbReference type="ARBA" id="ARBA00022490"/>
    </source>
</evidence>
<dbReference type="NCBIfam" id="TIGR00150">
    <property type="entry name" value="T6A_YjeE"/>
    <property type="match status" value="1"/>
</dbReference>
<organism evidence="11 12">
    <name type="scientific">Candidatus Taylorbacteria bacterium RIFCSPHIGHO2_01_FULL_46_22b</name>
    <dbReference type="NCBI Taxonomy" id="1802301"/>
    <lineage>
        <taxon>Bacteria</taxon>
        <taxon>Candidatus Tayloriibacteriota</taxon>
    </lineage>
</organism>
<evidence type="ECO:0000256" key="5">
    <source>
        <dbReference type="ARBA" id="ARBA00022694"/>
    </source>
</evidence>
<gene>
    <name evidence="11" type="ORF">A2664_01330</name>
</gene>
<keyword evidence="5" id="KW-0819">tRNA processing</keyword>
<comment type="caution">
    <text evidence="11">The sequence shown here is derived from an EMBL/GenBank/DDBJ whole genome shotgun (WGS) entry which is preliminary data.</text>
</comment>
<proteinExistence type="inferred from homology"/>
<name>A0A1G2M4H4_9BACT</name>
<dbReference type="Gene3D" id="3.40.50.300">
    <property type="entry name" value="P-loop containing nucleotide triphosphate hydrolases"/>
    <property type="match status" value="1"/>
</dbReference>
<dbReference type="EMBL" id="MHRF01000010">
    <property type="protein sequence ID" value="OHA17999.1"/>
    <property type="molecule type" value="Genomic_DNA"/>
</dbReference>
<keyword evidence="6" id="KW-0479">Metal-binding</keyword>
<keyword evidence="9" id="KW-0460">Magnesium</keyword>
<dbReference type="GO" id="GO:0016740">
    <property type="term" value="F:transferase activity"/>
    <property type="evidence" value="ECO:0007669"/>
    <property type="project" value="UniProtKB-KW"/>
</dbReference>
<dbReference type="Proteomes" id="UP000178873">
    <property type="component" value="Unassembled WGS sequence"/>
</dbReference>
<dbReference type="GO" id="GO:0005737">
    <property type="term" value="C:cytoplasm"/>
    <property type="evidence" value="ECO:0007669"/>
    <property type="project" value="UniProtKB-SubCell"/>
</dbReference>
<protein>
    <recommendedName>
        <fullName evidence="3">tRNA threonylcarbamoyladenosine biosynthesis protein TsaE</fullName>
    </recommendedName>
    <alternativeName>
        <fullName evidence="10">t(6)A37 threonylcarbamoyladenosine biosynthesis protein TsaE</fullName>
    </alternativeName>
</protein>
<dbReference type="STRING" id="1802301.A2664_01330"/>
<keyword evidence="7" id="KW-0547">Nucleotide-binding</keyword>
<dbReference type="PANTHER" id="PTHR33540">
    <property type="entry name" value="TRNA THREONYLCARBAMOYLADENOSINE BIOSYNTHESIS PROTEIN TSAE"/>
    <property type="match status" value="1"/>
</dbReference>